<dbReference type="InterPro" id="IPR029058">
    <property type="entry name" value="AB_hydrolase_fold"/>
</dbReference>
<dbReference type="Gene3D" id="3.40.50.1820">
    <property type="entry name" value="alpha/beta hydrolase"/>
    <property type="match status" value="1"/>
</dbReference>
<accession>A0AAV8Q5Y8</accession>
<gene>
    <name evidence="3" type="ORF">OPV22_007043</name>
</gene>
<dbReference type="InterPro" id="IPR050466">
    <property type="entry name" value="Carboxylest/Gibb_receptor"/>
</dbReference>
<name>A0AAV8Q5Y8_ENSVE</name>
<feature type="domain" description="Alpha/beta hydrolase fold-3" evidence="2">
    <location>
        <begin position="79"/>
        <end position="300"/>
    </location>
</feature>
<evidence type="ECO:0000313" key="3">
    <source>
        <dbReference type="EMBL" id="KAJ8506157.1"/>
    </source>
</evidence>
<dbReference type="Proteomes" id="UP001222027">
    <property type="component" value="Unassembled WGS sequence"/>
</dbReference>
<evidence type="ECO:0000313" key="4">
    <source>
        <dbReference type="Proteomes" id="UP001222027"/>
    </source>
</evidence>
<proteinExistence type="predicted"/>
<evidence type="ECO:0000259" key="2">
    <source>
        <dbReference type="Pfam" id="PF07859"/>
    </source>
</evidence>
<keyword evidence="4" id="KW-1185">Reference proteome</keyword>
<dbReference type="SUPFAM" id="SSF53474">
    <property type="entry name" value="alpha/beta-Hydrolases"/>
    <property type="match status" value="1"/>
</dbReference>
<dbReference type="AlphaFoldDB" id="A0AAV8Q5Y8"/>
<dbReference type="GO" id="GO:0016787">
    <property type="term" value="F:hydrolase activity"/>
    <property type="evidence" value="ECO:0007669"/>
    <property type="project" value="InterPro"/>
</dbReference>
<dbReference type="PROSITE" id="PS01174">
    <property type="entry name" value="LIPASE_GDXG_SER"/>
    <property type="match status" value="1"/>
</dbReference>
<protein>
    <recommendedName>
        <fullName evidence="2">Alpha/beta hydrolase fold-3 domain-containing protein</fullName>
    </recommendedName>
</protein>
<comment type="caution">
    <text evidence="3">The sequence shown here is derived from an EMBL/GenBank/DDBJ whole genome shotgun (WGS) entry which is preliminary data.</text>
</comment>
<evidence type="ECO:0000256" key="1">
    <source>
        <dbReference type="PROSITE-ProRule" id="PRU10038"/>
    </source>
</evidence>
<dbReference type="InterPro" id="IPR033140">
    <property type="entry name" value="Lipase_GDXG_put_SER_AS"/>
</dbReference>
<sequence length="330" mass="36310">MASTRVIPAVVHDFSPYFRVYQDGSVERLVAEEHTPASIDHHTGVTSKDISISTDVLARLYLPKLNAAAVEARHKLPLVVYFRGGAFCMMSSSSPTLHAHLNSLVAEANVVLVSVDYRRAPEHRIPVAYDDSWAALEWAASNRRAGTEPWLVDHVDFDRVFLAGDSAGGNIAHNLAMRSGERELPHGVKLFGIVLVDPYFWGSKPTASEEANPEMTARLDRLWPMVCPSSAGGNDDPRVNPVAPSAPSLAGLACARLLVCAAEKDAMRDRARIYHEALRTSGWRGEVEMYETAGEDHGFYFSHPHGQNTKLLVKRIATFFCSTSKLTIDM</sequence>
<organism evidence="3 4">
    <name type="scientific">Ensete ventricosum</name>
    <name type="common">Abyssinian banana</name>
    <name type="synonym">Musa ensete</name>
    <dbReference type="NCBI Taxonomy" id="4639"/>
    <lineage>
        <taxon>Eukaryota</taxon>
        <taxon>Viridiplantae</taxon>
        <taxon>Streptophyta</taxon>
        <taxon>Embryophyta</taxon>
        <taxon>Tracheophyta</taxon>
        <taxon>Spermatophyta</taxon>
        <taxon>Magnoliopsida</taxon>
        <taxon>Liliopsida</taxon>
        <taxon>Zingiberales</taxon>
        <taxon>Musaceae</taxon>
        <taxon>Ensete</taxon>
    </lineage>
</organism>
<feature type="active site" evidence="1">
    <location>
        <position position="166"/>
    </location>
</feature>
<dbReference type="EMBL" id="JAQQAF010000002">
    <property type="protein sequence ID" value="KAJ8506157.1"/>
    <property type="molecule type" value="Genomic_DNA"/>
</dbReference>
<dbReference type="InterPro" id="IPR013094">
    <property type="entry name" value="AB_hydrolase_3"/>
</dbReference>
<dbReference type="Pfam" id="PF07859">
    <property type="entry name" value="Abhydrolase_3"/>
    <property type="match status" value="1"/>
</dbReference>
<dbReference type="PANTHER" id="PTHR23024:SF458">
    <property type="entry name" value="ALPHA_BETA HYDROLASE FOLD-3 DOMAIN-CONTAINING PROTEIN"/>
    <property type="match status" value="1"/>
</dbReference>
<dbReference type="PANTHER" id="PTHR23024">
    <property type="entry name" value="ARYLACETAMIDE DEACETYLASE"/>
    <property type="match status" value="1"/>
</dbReference>
<reference evidence="3 4" key="1">
    <citation type="submission" date="2022-12" db="EMBL/GenBank/DDBJ databases">
        <title>Chromosome-scale assembly of the Ensete ventricosum genome.</title>
        <authorList>
            <person name="Dussert Y."/>
            <person name="Stocks J."/>
            <person name="Wendawek A."/>
            <person name="Woldeyes F."/>
            <person name="Nichols R.A."/>
            <person name="Borrell J.S."/>
        </authorList>
    </citation>
    <scope>NUCLEOTIDE SEQUENCE [LARGE SCALE GENOMIC DNA]</scope>
    <source>
        <strain evidence="4">cv. Maze</strain>
        <tissue evidence="3">Seeds</tissue>
    </source>
</reference>